<evidence type="ECO:0000259" key="4">
    <source>
        <dbReference type="Pfam" id="PF00933"/>
    </source>
</evidence>
<protein>
    <submittedName>
        <fullName evidence="5">Hydrolase</fullName>
    </submittedName>
</protein>
<dbReference type="InterPro" id="IPR017853">
    <property type="entry name" value="GH"/>
</dbReference>
<sequence>MTRQIGVGHRWSIPIAPGAIGVSAPSRKAQSMSSSNHSSELRRLALSVLQPGFEGTEAPDWVLRAIGEGLGSVVLFARNIATPEQVARLTARLRAENPELVIAIDEEAGDVTRIESWTGSTRPGNFALGAVDDVELTESVARDLGRELHAAGVSLDYAPSVDVNSNPDNPVIGVRSFGTGTELVSRHAAAWIRGLQSAGVAACAKHFPGHGDTAVDSHHGLPRYEADAEEIAARALPPFRAALQAGVRAVMSAHLLVPAYDRDLPATLSSSVLEELLRKELGFDGLIVTDGIEMGAVADRYGIDGATVRAIAAGADAICVGGESADQGTTELLAEALAAAVVRGDLAEERLAEAAGRLRAFAAWSTGLGRSVPVDPVGGDIGFTAARRAVRLTGPVHDVLPLTTAPHVVELVPATNLAIGKETPWGVAVPLRERLPGTTFVRVHQRQLAADAGFLDAHALAPASGRPLVVVVRDASRHAWMERALGTLATARPDAIVVEMGLPGAPHPGAVRIDTCGATAASGVAAAEILAGAGHTVPARTAEPV</sequence>
<evidence type="ECO:0000256" key="3">
    <source>
        <dbReference type="ARBA" id="ARBA00023295"/>
    </source>
</evidence>
<name>G8XES2_STREN</name>
<gene>
    <name evidence="5" type="ordered locus">SCATT_p11520</name>
</gene>
<keyword evidence="6" id="KW-1185">Reference proteome</keyword>
<accession>G8XES2</accession>
<dbReference type="FunFam" id="3.20.20.300:FF:000018">
    <property type="entry name" value="Sugar hydrolase"/>
    <property type="match status" value="1"/>
</dbReference>
<evidence type="ECO:0000313" key="6">
    <source>
        <dbReference type="Proteomes" id="UP000007842"/>
    </source>
</evidence>
<dbReference type="InterPro" id="IPR050226">
    <property type="entry name" value="NagZ_Beta-hexosaminidase"/>
</dbReference>
<dbReference type="PATRIC" id="fig|1003195.29.peg.6949"/>
<keyword evidence="3" id="KW-0326">Glycosidase</keyword>
<reference evidence="6" key="1">
    <citation type="submission" date="2011-12" db="EMBL/GenBank/DDBJ databases">
        <title>Complete genome sequence of Streptomyces cattleya strain DSM 46488.</title>
        <authorList>
            <person name="Ou H.-Y."/>
            <person name="Li P."/>
            <person name="Zhao C."/>
            <person name="O'Hagan D."/>
            <person name="Deng Z."/>
        </authorList>
    </citation>
    <scope>NUCLEOTIDE SEQUENCE [LARGE SCALE GENOMIC DNA]</scope>
    <source>
        <strain evidence="6">ATCC 35852 / DSM 46488 / JCM 4925 / NBRC 14057 / NRRL 8057</strain>
        <plasmid evidence="6">Plasmid pSCATT</plasmid>
    </source>
</reference>
<evidence type="ECO:0000256" key="1">
    <source>
        <dbReference type="ARBA" id="ARBA00005336"/>
    </source>
</evidence>
<evidence type="ECO:0000313" key="5">
    <source>
        <dbReference type="EMBL" id="AEW99345.1"/>
    </source>
</evidence>
<dbReference type="PANTHER" id="PTHR30480">
    <property type="entry name" value="BETA-HEXOSAMINIDASE-RELATED"/>
    <property type="match status" value="1"/>
</dbReference>
<dbReference type="Gene3D" id="3.20.20.300">
    <property type="entry name" value="Glycoside hydrolase, family 3, N-terminal domain"/>
    <property type="match status" value="1"/>
</dbReference>
<dbReference type="GO" id="GO:0004553">
    <property type="term" value="F:hydrolase activity, hydrolyzing O-glycosyl compounds"/>
    <property type="evidence" value="ECO:0007669"/>
    <property type="project" value="InterPro"/>
</dbReference>
<geneLocation type="plasmid" evidence="5 6">
    <name>pSCATT</name>
</geneLocation>
<dbReference type="KEGG" id="scy:SCATT_p11520"/>
<evidence type="ECO:0000256" key="2">
    <source>
        <dbReference type="ARBA" id="ARBA00022801"/>
    </source>
</evidence>
<dbReference type="GO" id="GO:0009254">
    <property type="term" value="P:peptidoglycan turnover"/>
    <property type="evidence" value="ECO:0007669"/>
    <property type="project" value="TreeGrafter"/>
</dbReference>
<comment type="similarity">
    <text evidence="1">Belongs to the glycosyl hydrolase 3 family.</text>
</comment>
<keyword evidence="2 5" id="KW-0378">Hydrolase</keyword>
<organism evidence="5 6">
    <name type="scientific">Streptantibioticus cattleyicolor (strain ATCC 35852 / DSM 46488 / JCM 4925 / NBRC 14057 / NRRL 8057)</name>
    <name type="common">Streptomyces cattleya</name>
    <dbReference type="NCBI Taxonomy" id="1003195"/>
    <lineage>
        <taxon>Bacteria</taxon>
        <taxon>Bacillati</taxon>
        <taxon>Actinomycetota</taxon>
        <taxon>Actinomycetes</taxon>
        <taxon>Kitasatosporales</taxon>
        <taxon>Streptomycetaceae</taxon>
        <taxon>Streptantibioticus</taxon>
    </lineage>
</organism>
<dbReference type="HOGENOM" id="CLU_008392_5_3_11"/>
<dbReference type="GO" id="GO:0005975">
    <property type="term" value="P:carbohydrate metabolic process"/>
    <property type="evidence" value="ECO:0007669"/>
    <property type="project" value="InterPro"/>
</dbReference>
<dbReference type="Proteomes" id="UP000007842">
    <property type="component" value="Plasmid pSCATT"/>
</dbReference>
<dbReference type="SUPFAM" id="SSF51445">
    <property type="entry name" value="(Trans)glycosidases"/>
    <property type="match status" value="1"/>
</dbReference>
<dbReference type="AlphaFoldDB" id="G8XES2"/>
<proteinExistence type="inferred from homology"/>
<keyword evidence="5" id="KW-0614">Plasmid</keyword>
<dbReference type="PANTHER" id="PTHR30480:SF16">
    <property type="entry name" value="GLYCOSIDE HYDROLASE FAMILY 3 DOMAIN PROTEIN"/>
    <property type="match status" value="1"/>
</dbReference>
<dbReference type="InterPro" id="IPR001764">
    <property type="entry name" value="Glyco_hydro_3_N"/>
</dbReference>
<dbReference type="InterPro" id="IPR036962">
    <property type="entry name" value="Glyco_hydro_3_N_sf"/>
</dbReference>
<feature type="domain" description="Glycoside hydrolase family 3 N-terminal" evidence="4">
    <location>
        <begin position="69"/>
        <end position="358"/>
    </location>
</feature>
<dbReference type="EMBL" id="CP003229">
    <property type="protein sequence ID" value="AEW99345.1"/>
    <property type="molecule type" value="Genomic_DNA"/>
</dbReference>
<dbReference type="Pfam" id="PF00933">
    <property type="entry name" value="Glyco_hydro_3"/>
    <property type="match status" value="1"/>
</dbReference>